<reference evidence="6 7" key="1">
    <citation type="journal article" date="2012" name="PLoS ONE">
        <title>Functional divergence in the genus oenococcus as predicted by genome sequencing of the newly-described species, Oenococcus kitaharae.</title>
        <authorList>
            <person name="Borneman A.R."/>
            <person name="McCarthy J.M."/>
            <person name="Chambers P.J."/>
            <person name="Bartowsky E.J."/>
        </authorList>
    </citation>
    <scope>NUCLEOTIDE SEQUENCE [LARGE SCALE GENOMIC DNA]</scope>
    <source>
        <strain evidence="7">DSM17330</strain>
    </source>
</reference>
<feature type="domain" description="LD-carboxypeptidase N-terminal" evidence="4">
    <location>
        <begin position="7"/>
        <end position="116"/>
    </location>
</feature>
<feature type="active site" description="Charge relay system" evidence="3">
    <location>
        <position position="295"/>
    </location>
</feature>
<protein>
    <submittedName>
        <fullName evidence="6">Muramoyltetrapeptide carboxypeptidase</fullName>
    </submittedName>
</protein>
<dbReference type="InterPro" id="IPR003507">
    <property type="entry name" value="S66_fam"/>
</dbReference>
<dbReference type="SUPFAM" id="SSF52317">
    <property type="entry name" value="Class I glutamine amidotransferase-like"/>
    <property type="match status" value="1"/>
</dbReference>
<comment type="caution">
    <text evidence="6">The sequence shown here is derived from an EMBL/GenBank/DDBJ whole genome shotgun (WGS) entry which is preliminary data.</text>
</comment>
<dbReference type="OrthoDB" id="9807329at2"/>
<feature type="active site" description="Nucleophile" evidence="3">
    <location>
        <position position="103"/>
    </location>
</feature>
<evidence type="ECO:0000313" key="7">
    <source>
        <dbReference type="Proteomes" id="UP000004959"/>
    </source>
</evidence>
<dbReference type="HOGENOM" id="CLU_034346_1_1_9"/>
<organism evidence="6 7">
    <name type="scientific">Oenococcus kitaharae DSM 17330</name>
    <dbReference type="NCBI Taxonomy" id="1045004"/>
    <lineage>
        <taxon>Bacteria</taxon>
        <taxon>Bacillati</taxon>
        <taxon>Bacillota</taxon>
        <taxon>Bacilli</taxon>
        <taxon>Lactobacillales</taxon>
        <taxon>Lactobacillaceae</taxon>
        <taxon>Oenococcus</taxon>
    </lineage>
</organism>
<dbReference type="InterPro" id="IPR040921">
    <property type="entry name" value="Peptidase_S66C"/>
</dbReference>
<dbReference type="Pfam" id="PF17676">
    <property type="entry name" value="Peptidase_S66C"/>
    <property type="match status" value="1"/>
</dbReference>
<accession>G9WHB5</accession>
<dbReference type="InterPro" id="IPR027478">
    <property type="entry name" value="LdcA_N"/>
</dbReference>
<dbReference type="PATRIC" id="fig|1045004.4.peg.1655"/>
<sequence length="322" mass="35409">MTTFGYFSPSTAITALSPIRFQRAKTYLENKGISLVAGSLTGKSDFYRSGSIQARAAEINQLIHRDDVDIIMSTIGGSNTNSILSDIDFDYLRSHPKTFVGYSDATSLLLAVASQAPNCRVLYGPALVASFGEWPPYVDETWEAFAKIAFAKRDESVSLSAPTFWSDEALNWNEFQKPKQRRPNHWSYIGSPVLKGRLIGGNLNTMYGILSSKFFPKIQSGDILFIEDAEKDAATVEKNFAMLKNAGIFDLVSGIILGKHAAFDDCGSGRRPIDILLEVLADRSLPIIYDYDSCHTVPMLTTPLMANVSIDALAGKVTFTDF</sequence>
<dbReference type="Proteomes" id="UP000004959">
    <property type="component" value="Chromosome"/>
</dbReference>
<evidence type="ECO:0000256" key="1">
    <source>
        <dbReference type="ARBA" id="ARBA00010233"/>
    </source>
</evidence>
<comment type="similarity">
    <text evidence="1">Belongs to the peptidase S66 family.</text>
</comment>
<dbReference type="PANTHER" id="PTHR30237:SF5">
    <property type="entry name" value="CARBOXYPEPTIDASE VC_A0337-RELATED"/>
    <property type="match status" value="1"/>
</dbReference>
<keyword evidence="6" id="KW-0121">Carboxypeptidase</keyword>
<dbReference type="EMBL" id="AFVZ01000001">
    <property type="protein sequence ID" value="EHN59760.1"/>
    <property type="molecule type" value="Genomic_DNA"/>
</dbReference>
<evidence type="ECO:0000256" key="2">
    <source>
        <dbReference type="ARBA" id="ARBA00022801"/>
    </source>
</evidence>
<dbReference type="InterPro" id="IPR029062">
    <property type="entry name" value="Class_I_gatase-like"/>
</dbReference>
<proteinExistence type="inferred from homology"/>
<keyword evidence="2" id="KW-0378">Hydrolase</keyword>
<dbReference type="PANTHER" id="PTHR30237">
    <property type="entry name" value="MURAMOYLTETRAPEPTIDE CARBOXYPEPTIDASE"/>
    <property type="match status" value="1"/>
</dbReference>
<keyword evidence="6" id="KW-0645">Protease</keyword>
<dbReference type="InterPro" id="IPR040449">
    <property type="entry name" value="Peptidase_S66_N"/>
</dbReference>
<dbReference type="InterPro" id="IPR027461">
    <property type="entry name" value="Carboxypeptidase_A_C_sf"/>
</dbReference>
<keyword evidence="7" id="KW-1185">Reference proteome</keyword>
<dbReference type="PIRSF" id="PIRSF028757">
    <property type="entry name" value="LD-carboxypeptidase"/>
    <property type="match status" value="1"/>
</dbReference>
<dbReference type="STRING" id="336988.NT96_02075"/>
<evidence type="ECO:0000313" key="6">
    <source>
        <dbReference type="EMBL" id="EHN59760.1"/>
    </source>
</evidence>
<dbReference type="SUPFAM" id="SSF141986">
    <property type="entry name" value="LD-carboxypeptidase A C-terminal domain-like"/>
    <property type="match status" value="1"/>
</dbReference>
<evidence type="ECO:0000259" key="4">
    <source>
        <dbReference type="Pfam" id="PF02016"/>
    </source>
</evidence>
<dbReference type="GO" id="GO:0004180">
    <property type="term" value="F:carboxypeptidase activity"/>
    <property type="evidence" value="ECO:0007669"/>
    <property type="project" value="UniProtKB-KW"/>
</dbReference>
<feature type="domain" description="LD-carboxypeptidase C-terminal" evidence="5">
    <location>
        <begin position="195"/>
        <end position="309"/>
    </location>
</feature>
<dbReference type="Gene3D" id="3.50.30.60">
    <property type="entry name" value="LD-carboxypeptidase A C-terminal domain-like"/>
    <property type="match status" value="1"/>
</dbReference>
<dbReference type="AlphaFoldDB" id="G9WHB5"/>
<evidence type="ECO:0000256" key="3">
    <source>
        <dbReference type="PIRSR" id="PIRSR028757-1"/>
    </source>
</evidence>
<name>G9WHB5_9LACO</name>
<feature type="active site" description="Charge relay system" evidence="3">
    <location>
        <position position="227"/>
    </location>
</feature>
<dbReference type="Gene3D" id="3.40.50.10740">
    <property type="entry name" value="Class I glutamine amidotransferase-like"/>
    <property type="match status" value="1"/>
</dbReference>
<dbReference type="RefSeq" id="WP_007746867.1">
    <property type="nucleotide sequence ID" value="NZ_CM001398.1"/>
</dbReference>
<dbReference type="Pfam" id="PF02016">
    <property type="entry name" value="Peptidase_S66"/>
    <property type="match status" value="1"/>
</dbReference>
<dbReference type="eggNOG" id="COG1619">
    <property type="taxonomic scope" value="Bacteria"/>
</dbReference>
<dbReference type="CDD" id="cd07062">
    <property type="entry name" value="Peptidase_S66_mccF_like"/>
    <property type="match status" value="1"/>
</dbReference>
<gene>
    <name evidence="6" type="ORF">OKIT_1685</name>
</gene>
<evidence type="ECO:0000259" key="5">
    <source>
        <dbReference type="Pfam" id="PF17676"/>
    </source>
</evidence>